<organism evidence="8 9">
    <name type="scientific">Vannielia litorea</name>
    <dbReference type="NCBI Taxonomy" id="1217970"/>
    <lineage>
        <taxon>Bacteria</taxon>
        <taxon>Pseudomonadati</taxon>
        <taxon>Pseudomonadota</taxon>
        <taxon>Alphaproteobacteria</taxon>
        <taxon>Rhodobacterales</taxon>
        <taxon>Paracoccaceae</taxon>
        <taxon>Vannielia</taxon>
    </lineage>
</organism>
<feature type="domain" description="PLD phosphodiesterase" evidence="7">
    <location>
        <begin position="444"/>
        <end position="466"/>
    </location>
</feature>
<dbReference type="SUPFAM" id="SSF56024">
    <property type="entry name" value="Phospholipase D/nuclease"/>
    <property type="match status" value="2"/>
</dbReference>
<dbReference type="InterPro" id="IPR025202">
    <property type="entry name" value="PLD-like_dom"/>
</dbReference>
<keyword evidence="4" id="KW-0964">Secreted</keyword>
<sequence>MSGAGEISPAGMTDGAPHLLITAREAYPVFEALVLGAQRRVSMSFRVFDLRTRLHSAAGLAIGNTWADLLADALRRGVSLRLVIADFDPIGAAELHRSTWRTMRQCAGLREIAGKVGTGALEVIAARHPARIGAVPSGLFWPVAAWRLRKAARMLNDLTPDERRRFLSEAPRLRPNLKVEEGAEGRVRADFAHRFRMTPVTHHQKLAVIDGRRLYVGGLDLDERRWDTPTHDQPARETWHDVQMVFDEPELVAQAERHLEGFLEQSAGEGPAPEGRGTAAPAGGSRFLTTISEPARFAPFRFSPRTRSSGIFDAHLARTGEARRLIFLETQYFRDRRLARALARRGREEPGLHLVMVLPAAPEEVAFSSGGTDARYGEFLQSRCLRAVRKAFGDRFIALSPAQRRRPGRPEEEAGDEAVGAPDGSDDPAHGRSVLLGAPVIYVHAKLSVFDDRAAIISSANLNGRSLRWDTEAGVEMSDPATVAMIRGRVLDHWYPGLAEGRRAEMLDPARAFGAWVAAARRDAARPPEAREGYLLPYDMRPGRRFGMAVFGVPEEMV</sequence>
<evidence type="ECO:0000256" key="6">
    <source>
        <dbReference type="SAM" id="MobiDB-lite"/>
    </source>
</evidence>
<dbReference type="EMBL" id="FSRL01000001">
    <property type="protein sequence ID" value="SIN87321.1"/>
    <property type="molecule type" value="Genomic_DNA"/>
</dbReference>
<comment type="function">
    <text evidence="1">Could be a virulence factor.</text>
</comment>
<evidence type="ECO:0000256" key="1">
    <source>
        <dbReference type="ARBA" id="ARBA00003145"/>
    </source>
</evidence>
<dbReference type="InterPro" id="IPR001736">
    <property type="entry name" value="PLipase_D/transphosphatidylase"/>
</dbReference>
<dbReference type="RefSeq" id="WP_074255258.1">
    <property type="nucleotide sequence ID" value="NZ_FSRL01000001.1"/>
</dbReference>
<gene>
    <name evidence="8" type="ORF">SAMN05444002_1159</name>
</gene>
<protein>
    <recommendedName>
        <fullName evidence="3">Phospholipase D</fullName>
    </recommendedName>
    <alternativeName>
        <fullName evidence="5">Choline phosphatase</fullName>
    </alternativeName>
</protein>
<dbReference type="CDD" id="cd09105">
    <property type="entry name" value="PLDc_vPLD1_2_like_2"/>
    <property type="match status" value="1"/>
</dbReference>
<proteinExistence type="predicted"/>
<evidence type="ECO:0000256" key="5">
    <source>
        <dbReference type="ARBA" id="ARBA00029594"/>
    </source>
</evidence>
<evidence type="ECO:0000313" key="9">
    <source>
        <dbReference type="Proteomes" id="UP000184932"/>
    </source>
</evidence>
<evidence type="ECO:0000256" key="3">
    <source>
        <dbReference type="ARBA" id="ARBA00018392"/>
    </source>
</evidence>
<evidence type="ECO:0000256" key="2">
    <source>
        <dbReference type="ARBA" id="ARBA00004613"/>
    </source>
</evidence>
<dbReference type="GO" id="GO:0030572">
    <property type="term" value="F:phosphatidyltransferase activity"/>
    <property type="evidence" value="ECO:0007669"/>
    <property type="project" value="UniProtKB-ARBA"/>
</dbReference>
<dbReference type="PANTHER" id="PTHR21248:SF12">
    <property type="entry name" value="CARDIOLIPIN SYNTHASE C"/>
    <property type="match status" value="1"/>
</dbReference>
<name>A0A1N6EWJ4_9RHOB</name>
<reference evidence="9" key="1">
    <citation type="submission" date="2016-11" db="EMBL/GenBank/DDBJ databases">
        <authorList>
            <person name="Varghese N."/>
            <person name="Submissions S."/>
        </authorList>
    </citation>
    <scope>NUCLEOTIDE SEQUENCE [LARGE SCALE GENOMIC DNA]</scope>
    <source>
        <strain evidence="9">DSM 29440</strain>
    </source>
</reference>
<dbReference type="Proteomes" id="UP000184932">
    <property type="component" value="Unassembled WGS sequence"/>
</dbReference>
<comment type="subcellular location">
    <subcellularLocation>
        <location evidence="2">Secreted</location>
    </subcellularLocation>
</comment>
<dbReference type="STRING" id="1217970.SAMN05444002_1159"/>
<dbReference type="SMART" id="SM00155">
    <property type="entry name" value="PLDc"/>
    <property type="match status" value="2"/>
</dbReference>
<dbReference type="PROSITE" id="PS50035">
    <property type="entry name" value="PLD"/>
    <property type="match status" value="2"/>
</dbReference>
<evidence type="ECO:0000259" key="7">
    <source>
        <dbReference type="PROSITE" id="PS50035"/>
    </source>
</evidence>
<accession>A0A1N6EWJ4</accession>
<evidence type="ECO:0000313" key="8">
    <source>
        <dbReference type="EMBL" id="SIN87321.1"/>
    </source>
</evidence>
<keyword evidence="9" id="KW-1185">Reference proteome</keyword>
<dbReference type="GO" id="GO:0032049">
    <property type="term" value="P:cardiolipin biosynthetic process"/>
    <property type="evidence" value="ECO:0007669"/>
    <property type="project" value="UniProtKB-ARBA"/>
</dbReference>
<dbReference type="AlphaFoldDB" id="A0A1N6EWJ4"/>
<dbReference type="Gene3D" id="3.30.870.10">
    <property type="entry name" value="Endonuclease Chain A"/>
    <property type="match status" value="2"/>
</dbReference>
<feature type="region of interest" description="Disordered" evidence="6">
    <location>
        <begin position="402"/>
        <end position="430"/>
    </location>
</feature>
<dbReference type="Pfam" id="PF13091">
    <property type="entry name" value="PLDc_2"/>
    <property type="match status" value="1"/>
</dbReference>
<evidence type="ECO:0000256" key="4">
    <source>
        <dbReference type="ARBA" id="ARBA00022525"/>
    </source>
</evidence>
<dbReference type="OrthoDB" id="8828485at2"/>
<feature type="domain" description="PLD phosphodiesterase" evidence="7">
    <location>
        <begin position="198"/>
        <end position="225"/>
    </location>
</feature>
<dbReference type="GO" id="GO:0005576">
    <property type="term" value="C:extracellular region"/>
    <property type="evidence" value="ECO:0007669"/>
    <property type="project" value="UniProtKB-SubCell"/>
</dbReference>
<dbReference type="Pfam" id="PF00614">
    <property type="entry name" value="PLDc"/>
    <property type="match status" value="1"/>
</dbReference>
<dbReference type="PANTHER" id="PTHR21248">
    <property type="entry name" value="CARDIOLIPIN SYNTHASE"/>
    <property type="match status" value="1"/>
</dbReference>